<accession>A0A7R9VCI8</accession>
<protein>
    <submittedName>
        <fullName evidence="1">Uncharacterized protein</fullName>
    </submittedName>
</protein>
<dbReference type="EMBL" id="HBED01000795">
    <property type="protein sequence ID" value="CAD8291210.1"/>
    <property type="molecule type" value="Transcribed_RNA"/>
</dbReference>
<evidence type="ECO:0000313" key="1">
    <source>
        <dbReference type="EMBL" id="CAD8291210.1"/>
    </source>
</evidence>
<gene>
    <name evidence="1" type="ORF">TDUB1175_LOCUS410</name>
</gene>
<organism evidence="1">
    <name type="scientific">Pseudictyota dubia</name>
    <dbReference type="NCBI Taxonomy" id="2749911"/>
    <lineage>
        <taxon>Eukaryota</taxon>
        <taxon>Sar</taxon>
        <taxon>Stramenopiles</taxon>
        <taxon>Ochrophyta</taxon>
        <taxon>Bacillariophyta</taxon>
        <taxon>Mediophyceae</taxon>
        <taxon>Biddulphiophycidae</taxon>
        <taxon>Eupodiscales</taxon>
        <taxon>Odontellaceae</taxon>
        <taxon>Pseudictyota</taxon>
    </lineage>
</organism>
<dbReference type="AlphaFoldDB" id="A0A7R9VCI8"/>
<name>A0A7R9VCI8_9STRA</name>
<sequence>MESSARGCGTCWNMAPQISADNVVKRTAPMKRKGAIFGGVGGTLLKSHESYFKDPNNLAVLEMGDVLFTFTCRKGRSSSYEKQMLEAFANLSSFQDETVENHVPAFDVNCVADMKKYTFVLQKCAYLLPNICADDIADPRLMSTVDYHTACQPKGTRVWTDVSEENTFRITKPIIPHVFSITMQLKTSTIKSEDLRILSEHIGVRIDRGLLMERTRRTKQPKPDATAKAKSVLLYTDIKGGVLVTHVTVVLNKGLPDIIANIVDTFGSWGLREVCETAALTRKYLRKRLSLSSTEFSIFAHRVCYKKPSDGENGDEPDIFYDIPREVLNDKNSEGIEKNEQEEFYDASSSDDSILLVPSCVERAEIRNKLDGTKKV</sequence>
<proteinExistence type="predicted"/>
<reference evidence="1" key="1">
    <citation type="submission" date="2021-01" db="EMBL/GenBank/DDBJ databases">
        <authorList>
            <person name="Corre E."/>
            <person name="Pelletier E."/>
            <person name="Niang G."/>
            <person name="Scheremetjew M."/>
            <person name="Finn R."/>
            <person name="Kale V."/>
            <person name="Holt S."/>
            <person name="Cochrane G."/>
            <person name="Meng A."/>
            <person name="Brown T."/>
            <person name="Cohen L."/>
        </authorList>
    </citation>
    <scope>NUCLEOTIDE SEQUENCE</scope>
    <source>
        <strain evidence="1">CCMP147</strain>
    </source>
</reference>